<dbReference type="EMBL" id="VYSG01000001">
    <property type="protein sequence ID" value="NEG69885.1"/>
    <property type="molecule type" value="Genomic_DNA"/>
</dbReference>
<feature type="compositionally biased region" description="Basic and acidic residues" evidence="1">
    <location>
        <begin position="27"/>
        <end position="76"/>
    </location>
</feature>
<dbReference type="AlphaFoldDB" id="A0A6I5N179"/>
<dbReference type="RefSeq" id="WP_163227399.1">
    <property type="nucleotide sequence ID" value="NZ_VYSG01000001.1"/>
</dbReference>
<feature type="region of interest" description="Disordered" evidence="1">
    <location>
        <begin position="1"/>
        <end position="83"/>
    </location>
</feature>
<comment type="caution">
    <text evidence="2">The sequence shown here is derived from an EMBL/GenBank/DDBJ whole genome shotgun (WGS) entry which is preliminary data.</text>
</comment>
<proteinExistence type="predicted"/>
<keyword evidence="3" id="KW-1185">Reference proteome</keyword>
<reference evidence="2 3" key="1">
    <citation type="submission" date="2019-09" db="EMBL/GenBank/DDBJ databases">
        <title>Phylogenetic characterization of a novel taxon of the genus Bifidobacterium: Bifidobacterium choloepi sp. nov.</title>
        <authorList>
            <person name="Modesto M."/>
            <person name="Satti M."/>
        </authorList>
    </citation>
    <scope>NUCLEOTIDE SEQUENCE [LARGE SCALE GENOMIC DNA]</scope>
    <source>
        <strain evidence="2 3">BRDM6</strain>
    </source>
</reference>
<protein>
    <submittedName>
        <fullName evidence="2">Uncharacterized protein</fullName>
    </submittedName>
</protein>
<evidence type="ECO:0000256" key="1">
    <source>
        <dbReference type="SAM" id="MobiDB-lite"/>
    </source>
</evidence>
<sequence>MTDATDGQPITLDEAREEILEHDEEIVDKNEAYEAQRREERFEYGKKRDERDAHEAHAKTTHAERAEEAAAKEKSDYQTGLAE</sequence>
<name>A0A6I5N179_9BIFI</name>
<evidence type="ECO:0000313" key="3">
    <source>
        <dbReference type="Proteomes" id="UP000469292"/>
    </source>
</evidence>
<evidence type="ECO:0000313" key="2">
    <source>
        <dbReference type="EMBL" id="NEG69885.1"/>
    </source>
</evidence>
<gene>
    <name evidence="2" type="ORF">F6S87_04570</name>
</gene>
<dbReference type="Proteomes" id="UP000469292">
    <property type="component" value="Unassembled WGS sequence"/>
</dbReference>
<accession>A0A6I5N179</accession>
<organism evidence="2 3">
    <name type="scientific">Bifidobacterium choloepi</name>
    <dbReference type="NCBI Taxonomy" id="2614131"/>
    <lineage>
        <taxon>Bacteria</taxon>
        <taxon>Bacillati</taxon>
        <taxon>Actinomycetota</taxon>
        <taxon>Actinomycetes</taxon>
        <taxon>Bifidobacteriales</taxon>
        <taxon>Bifidobacteriaceae</taxon>
        <taxon>Bifidobacterium</taxon>
    </lineage>
</organism>